<evidence type="ECO:0000313" key="3">
    <source>
        <dbReference type="Proteomes" id="UP000001822"/>
    </source>
</evidence>
<keyword evidence="3" id="KW-1185">Reference proteome</keyword>
<reference evidence="2 3" key="1">
    <citation type="journal article" date="2007" name="Appl. Environ. Microbiol.">
        <title>Genome sequence of the cellulolytic gliding bacterium Cytophaga hutchinsonii.</title>
        <authorList>
            <person name="Xie G."/>
            <person name="Bruce D.C."/>
            <person name="Challacombe J.F."/>
            <person name="Chertkov O."/>
            <person name="Detter J.C."/>
            <person name="Gilna P."/>
            <person name="Han C.S."/>
            <person name="Lucas S."/>
            <person name="Misra M."/>
            <person name="Myers G.L."/>
            <person name="Richardson P."/>
            <person name="Tapia R."/>
            <person name="Thayer N."/>
            <person name="Thompson L.S."/>
            <person name="Brettin T.S."/>
            <person name="Henrissat B."/>
            <person name="Wilson D.B."/>
            <person name="McBride M.J."/>
        </authorList>
    </citation>
    <scope>NUCLEOTIDE SEQUENCE [LARGE SCALE GENOMIC DNA]</scope>
    <source>
        <strain evidence="3">ATCC 33406 / DSM 1761 / CIP 103989 / NBRC 15051 / NCIMB 9469 / D465</strain>
    </source>
</reference>
<gene>
    <name evidence="2" type="ordered locus">CHU_3213</name>
</gene>
<evidence type="ECO:0000256" key="1">
    <source>
        <dbReference type="SAM" id="SignalP"/>
    </source>
</evidence>
<dbReference type="RefSeq" id="WP_011586563.1">
    <property type="nucleotide sequence ID" value="NC_008255.1"/>
</dbReference>
<feature type="chain" id="PRO_5026913731" description="Peptidase S74 domain-containing protein" evidence="1">
    <location>
        <begin position="23"/>
        <end position="362"/>
    </location>
</feature>
<dbReference type="EMBL" id="CP000383">
    <property type="protein sequence ID" value="ABG60453.1"/>
    <property type="molecule type" value="Genomic_DNA"/>
</dbReference>
<organism evidence="2 3">
    <name type="scientific">Cytophaga hutchinsonii (strain ATCC 33406 / DSM 1761 / CIP 103989 / NBRC 15051 / NCIMB 9469 / D465)</name>
    <dbReference type="NCBI Taxonomy" id="269798"/>
    <lineage>
        <taxon>Bacteria</taxon>
        <taxon>Pseudomonadati</taxon>
        <taxon>Bacteroidota</taxon>
        <taxon>Cytophagia</taxon>
        <taxon>Cytophagales</taxon>
        <taxon>Cytophagaceae</taxon>
        <taxon>Cytophaga</taxon>
    </lineage>
</organism>
<keyword evidence="1" id="KW-0732">Signal</keyword>
<evidence type="ECO:0008006" key="4">
    <source>
        <dbReference type="Google" id="ProtNLM"/>
    </source>
</evidence>
<sequence length="362" mass="38823">MKKCVKAIIIVLAFLQVSNVFSQIWLGGPGASDVTWRTGSTNMQGNTTIGMSTTSASKLHIYNSTANSQLAISGPSPGIKFNFGTDPSELAADRATIGLVSTAANYFSTSSVNDFIIRNGASGSILFGGSSEKMRISNNGFIGMGITAPSSLLHIQGGNFQITNSNVAPDMSKSGLTMGVIGTTTANTSTDYSWIQASSGPLLLNPKSLNDLTGTTNTNNFVGIGFEKSSITSLGTIPAGYNLLVRGKILCEELKIKLKTGSTWYDHVLKPDYKLMSLDSLELFINENNHLPDIPSEAEVKENGIMAGEMNGLLLKKVEELTLYVIEQNKATVIQAEQIELLKKQNELLIQQMQLLTGNKIK</sequence>
<name>A0A6N4SV88_CYTH3</name>
<accession>A0A6N4SV88</accession>
<evidence type="ECO:0000313" key="2">
    <source>
        <dbReference type="EMBL" id="ABG60453.1"/>
    </source>
</evidence>
<dbReference type="AlphaFoldDB" id="A0A6N4SV88"/>
<dbReference type="OrthoDB" id="1163828at2"/>
<protein>
    <recommendedName>
        <fullName evidence="4">Peptidase S74 domain-containing protein</fullName>
    </recommendedName>
</protein>
<dbReference type="KEGG" id="chu:CHU_3213"/>
<proteinExistence type="predicted"/>
<feature type="signal peptide" evidence="1">
    <location>
        <begin position="1"/>
        <end position="22"/>
    </location>
</feature>
<dbReference type="Proteomes" id="UP000001822">
    <property type="component" value="Chromosome"/>
</dbReference>